<feature type="region of interest" description="Disordered" evidence="1">
    <location>
        <begin position="618"/>
        <end position="640"/>
    </location>
</feature>
<evidence type="ECO:0000313" key="3">
    <source>
        <dbReference type="EMBL" id="GMM49057.1"/>
    </source>
</evidence>
<sequence>MAQYIQESSFFSWSRNQITYESQICLYEGYSREIPNSSFKYEGLVRGWFYQPQATRKSRIMRIAIEKLVGNPGKYSSIEDAVQESSLEKNNALLDLDSPGMSDTFDEVKSSHSVSEAFTSNVRDTSDMQAAQDNNSSTSLGIQSIGKPFIKRTAGVFKDQWSGQKSKESPQSPPAQRNLLRERLVPISHKSLITKDVQVIIESAKDSYGHREQRTFWAFTDDTGRFSQKCRVPFKPERVTVYADDAKASSDFIFIPPVGISIISDVDDTVRHSGVTKSKRELLQNILAKGFDDCKIDGVSEWYNEMAQSGAAFHYVSNSPWQLYHIVEGFLQHHGFPEGTIHLKRYAGIIEGITEPVRGRKRATLESIIQDFPLRKFIMVGDSGEADLEAYSEMALKFPDQIAAIYIRDITLSRGDNLDLQSNRSITSQERYRYGMRNLIDFSPETYSVDGKSSSKEQNGGLSVRSSISSLSTSSGNSEYFTKSDDCKTFESIRGSTGTVDLIQMNDAKAINAVQDPPVIPPRRGLAKFTMADDVNKSQSLPNIPKRKPVPIAQTNDQKLDSIKLPILEPEHVLIQLAEQRSNEDRVIVAEKAASKSQPKLPPKPVLKYDAMQTATQKLSDTKLPSPIPRDQLPPKPKLRQETKAFIASRNDKSNSITRSSETEAFDTFRNTDDVNDNKLTDFSKRPGEKRDINDGKPELPPRRKLLERTSSKLMESAYSVASASSTAVSRILGPAGTPSEGLKNNNPTTNLTNSEPQLSKNTDSITPPLPPRKSSQNKQDEGLKTNKSWSRFEFMDKLPTFDLESHFVPSSQDIVDADKIDKRAESWKMRIYDHRRLLPNTVSLKTWKVPDDVKAESLRLIKLERGSLDILK</sequence>
<name>A0AAV5RDK3_STABA</name>
<feature type="domain" description="Phosphatidate phosphatase APP1 catalytic" evidence="2">
    <location>
        <begin position="260"/>
        <end position="409"/>
    </location>
</feature>
<dbReference type="InterPro" id="IPR019236">
    <property type="entry name" value="APP1_cat"/>
</dbReference>
<comment type="caution">
    <text evidence="3">The sequence shown here is derived from an EMBL/GenBank/DDBJ whole genome shotgun (WGS) entry which is preliminary data.</text>
</comment>
<evidence type="ECO:0000256" key="1">
    <source>
        <dbReference type="SAM" id="MobiDB-lite"/>
    </source>
</evidence>
<dbReference type="InterPro" id="IPR052935">
    <property type="entry name" value="Mg2+_PAP"/>
</dbReference>
<dbReference type="Pfam" id="PF09949">
    <property type="entry name" value="APP1_cat"/>
    <property type="match status" value="1"/>
</dbReference>
<gene>
    <name evidence="3" type="ORF">DASB73_000150</name>
</gene>
<dbReference type="AlphaFoldDB" id="A0AAV5RDK3"/>
<feature type="compositionally biased region" description="Basic and acidic residues" evidence="1">
    <location>
        <begin position="670"/>
        <end position="705"/>
    </location>
</feature>
<evidence type="ECO:0000259" key="2">
    <source>
        <dbReference type="Pfam" id="PF09949"/>
    </source>
</evidence>
<dbReference type="PANTHER" id="PTHR28208:SF1">
    <property type="entry name" value="FILAMENT ORGANIZATION PROTEIN APP1-LIKE, PUTATIVE (AFU_ORTHOLOGUE AFUA_1G06650)-RELATED"/>
    <property type="match status" value="1"/>
</dbReference>
<dbReference type="GO" id="GO:0008195">
    <property type="term" value="F:phosphatidate phosphatase activity"/>
    <property type="evidence" value="ECO:0007669"/>
    <property type="project" value="InterPro"/>
</dbReference>
<feature type="region of interest" description="Disordered" evidence="1">
    <location>
        <begin position="447"/>
        <end position="483"/>
    </location>
</feature>
<dbReference type="EMBL" id="BTGC01000001">
    <property type="protein sequence ID" value="GMM49057.1"/>
    <property type="molecule type" value="Genomic_DNA"/>
</dbReference>
<protein>
    <submittedName>
        <fullName evidence="3">Phosphatidate phosphatase</fullName>
    </submittedName>
</protein>
<dbReference type="Proteomes" id="UP001362899">
    <property type="component" value="Unassembled WGS sequence"/>
</dbReference>
<evidence type="ECO:0000313" key="4">
    <source>
        <dbReference type="Proteomes" id="UP001362899"/>
    </source>
</evidence>
<feature type="compositionally biased region" description="Polar residues" evidence="1">
    <location>
        <begin position="755"/>
        <end position="766"/>
    </location>
</feature>
<feature type="region of interest" description="Disordered" evidence="1">
    <location>
        <begin position="669"/>
        <end position="705"/>
    </location>
</feature>
<feature type="compositionally biased region" description="Low complexity" evidence="1">
    <location>
        <begin position="745"/>
        <end position="754"/>
    </location>
</feature>
<dbReference type="PANTHER" id="PTHR28208">
    <property type="entry name" value="PHOSPHATIDATE PHOSPHATASE APP1"/>
    <property type="match status" value="1"/>
</dbReference>
<dbReference type="GO" id="GO:0030479">
    <property type="term" value="C:actin cortical patch"/>
    <property type="evidence" value="ECO:0007669"/>
    <property type="project" value="TreeGrafter"/>
</dbReference>
<feature type="compositionally biased region" description="Low complexity" evidence="1">
    <location>
        <begin position="463"/>
        <end position="478"/>
    </location>
</feature>
<keyword evidence="4" id="KW-1185">Reference proteome</keyword>
<reference evidence="3 4" key="1">
    <citation type="journal article" date="2023" name="Elife">
        <title>Identification of key yeast species and microbe-microbe interactions impacting larval growth of Drosophila in the wild.</title>
        <authorList>
            <person name="Mure A."/>
            <person name="Sugiura Y."/>
            <person name="Maeda R."/>
            <person name="Honda K."/>
            <person name="Sakurai N."/>
            <person name="Takahashi Y."/>
            <person name="Watada M."/>
            <person name="Katoh T."/>
            <person name="Gotoh A."/>
            <person name="Gotoh Y."/>
            <person name="Taniguchi I."/>
            <person name="Nakamura K."/>
            <person name="Hayashi T."/>
            <person name="Katayama T."/>
            <person name="Uemura T."/>
            <person name="Hattori Y."/>
        </authorList>
    </citation>
    <scope>NUCLEOTIDE SEQUENCE [LARGE SCALE GENOMIC DNA]</scope>
    <source>
        <strain evidence="3 4">SB-73</strain>
    </source>
</reference>
<proteinExistence type="predicted"/>
<feature type="compositionally biased region" description="Pro residues" evidence="1">
    <location>
        <begin position="626"/>
        <end position="636"/>
    </location>
</feature>
<accession>A0AAV5RDK3</accession>
<organism evidence="3 4">
    <name type="scientific">Starmerella bacillaris</name>
    <name type="common">Yeast</name>
    <name type="synonym">Candida zemplinina</name>
    <dbReference type="NCBI Taxonomy" id="1247836"/>
    <lineage>
        <taxon>Eukaryota</taxon>
        <taxon>Fungi</taxon>
        <taxon>Dikarya</taxon>
        <taxon>Ascomycota</taxon>
        <taxon>Saccharomycotina</taxon>
        <taxon>Dipodascomycetes</taxon>
        <taxon>Dipodascales</taxon>
        <taxon>Trichomonascaceae</taxon>
        <taxon>Starmerella</taxon>
    </lineage>
</organism>
<feature type="region of interest" description="Disordered" evidence="1">
    <location>
        <begin position="724"/>
        <end position="787"/>
    </location>
</feature>